<dbReference type="EMBL" id="AZCT01000012">
    <property type="protein sequence ID" value="KRK11995.1"/>
    <property type="molecule type" value="Genomic_DNA"/>
</dbReference>
<dbReference type="SUPFAM" id="SSF109797">
    <property type="entry name" value="Bacteriocin immunity protein-like"/>
    <property type="match status" value="1"/>
</dbReference>
<comment type="caution">
    <text evidence="2">The sequence shown here is derived from an EMBL/GenBank/DDBJ whole genome shotgun (WGS) entry which is preliminary data.</text>
</comment>
<dbReference type="AlphaFoldDB" id="A0A0R1ERK4"/>
<proteinExistence type="predicted"/>
<dbReference type="Gene3D" id="1.20.1440.50">
    <property type="entry name" value="Ta0600-like"/>
    <property type="match status" value="1"/>
</dbReference>
<evidence type="ECO:0000256" key="1">
    <source>
        <dbReference type="ARBA" id="ARBA00023025"/>
    </source>
</evidence>
<evidence type="ECO:0000313" key="2">
    <source>
        <dbReference type="EMBL" id="KRK11995.1"/>
    </source>
</evidence>
<name>A0A0R1ERK4_LACZE</name>
<protein>
    <submittedName>
        <fullName evidence="2">Prebacteriocin</fullName>
    </submittedName>
</protein>
<dbReference type="InterPro" id="IPR015046">
    <property type="entry name" value="LciA_Immunity-like"/>
</dbReference>
<keyword evidence="1" id="KW-0079">Bacteriocin immunity</keyword>
<dbReference type="RefSeq" id="WP_010492390.1">
    <property type="nucleotide sequence ID" value="NZ_AZCT01000012.1"/>
</dbReference>
<sequence>MPDKRETLLDLLSKAYSSPTIKAQADLQALIKINAKKLDEGDDDKAYVTAVTQLSHDISKYYLIHHTMPKGLVDIFNFIKKDVAISEVDAARYRKQALAAGLGAMPIVWGGH</sequence>
<gene>
    <name evidence="2" type="ORF">FD51_GL000785</name>
</gene>
<dbReference type="Proteomes" id="UP000051984">
    <property type="component" value="Unassembled WGS sequence"/>
</dbReference>
<dbReference type="Pfam" id="PF08951">
    <property type="entry name" value="EntA_Immun"/>
    <property type="match status" value="1"/>
</dbReference>
<dbReference type="GO" id="GO:0030153">
    <property type="term" value="P:bacteriocin immunity"/>
    <property type="evidence" value="ECO:0007669"/>
    <property type="project" value="UniProtKB-KW"/>
</dbReference>
<dbReference type="InterPro" id="IPR023130">
    <property type="entry name" value="Ta0600-like_sf"/>
</dbReference>
<organism evidence="2 3">
    <name type="scientific">Lacticaseibacillus zeae DSM 20178 = KCTC 3804</name>
    <dbReference type="NCBI Taxonomy" id="1423816"/>
    <lineage>
        <taxon>Bacteria</taxon>
        <taxon>Bacillati</taxon>
        <taxon>Bacillota</taxon>
        <taxon>Bacilli</taxon>
        <taxon>Lactobacillales</taxon>
        <taxon>Lactobacillaceae</taxon>
        <taxon>Lacticaseibacillus</taxon>
    </lineage>
</organism>
<dbReference type="eggNOG" id="ENOG502ZFAQ">
    <property type="taxonomic scope" value="Bacteria"/>
</dbReference>
<reference evidence="2 3" key="1">
    <citation type="journal article" date="2015" name="Genome Announc.">
        <title>Expanding the biotechnology potential of lactobacilli through comparative genomics of 213 strains and associated genera.</title>
        <authorList>
            <person name="Sun Z."/>
            <person name="Harris H.M."/>
            <person name="McCann A."/>
            <person name="Guo C."/>
            <person name="Argimon S."/>
            <person name="Zhang W."/>
            <person name="Yang X."/>
            <person name="Jeffery I.B."/>
            <person name="Cooney J.C."/>
            <person name="Kagawa T.F."/>
            <person name="Liu W."/>
            <person name="Song Y."/>
            <person name="Salvetti E."/>
            <person name="Wrobel A."/>
            <person name="Rasinkangas P."/>
            <person name="Parkhill J."/>
            <person name="Rea M.C."/>
            <person name="O'Sullivan O."/>
            <person name="Ritari J."/>
            <person name="Douillard F.P."/>
            <person name="Paul Ross R."/>
            <person name="Yang R."/>
            <person name="Briner A.E."/>
            <person name="Felis G.E."/>
            <person name="de Vos W.M."/>
            <person name="Barrangou R."/>
            <person name="Klaenhammer T.R."/>
            <person name="Caufield P.W."/>
            <person name="Cui Y."/>
            <person name="Zhang H."/>
            <person name="O'Toole P.W."/>
        </authorList>
    </citation>
    <scope>NUCLEOTIDE SEQUENCE [LARGE SCALE GENOMIC DNA]</scope>
    <source>
        <strain evidence="2 3">DSM 20178</strain>
    </source>
</reference>
<dbReference type="PATRIC" id="fig|1423816.3.peg.799"/>
<accession>A0A0R1ERK4</accession>
<evidence type="ECO:0000313" key="3">
    <source>
        <dbReference type="Proteomes" id="UP000051984"/>
    </source>
</evidence>